<evidence type="ECO:0000313" key="2">
    <source>
        <dbReference type="Proteomes" id="UP000216101"/>
    </source>
</evidence>
<dbReference type="RefSeq" id="WP_094985925.1">
    <property type="nucleotide sequence ID" value="NZ_NHNI01000002.1"/>
</dbReference>
<accession>A0A266Q548</accession>
<dbReference type="AlphaFoldDB" id="A0A266Q548"/>
<reference evidence="2" key="1">
    <citation type="submission" date="2017-05" db="EMBL/GenBank/DDBJ databases">
        <authorList>
            <person name="Barney B.M."/>
        </authorList>
    </citation>
    <scope>NUCLEOTIDE SEQUENCE [LARGE SCALE GENOMIC DNA]</scope>
    <source>
        <strain evidence="2">PSBB022</strain>
    </source>
</reference>
<keyword evidence="2" id="KW-1185">Reference proteome</keyword>
<evidence type="ECO:0000313" key="1">
    <source>
        <dbReference type="EMBL" id="OZY84960.1"/>
    </source>
</evidence>
<dbReference type="InterPro" id="IPR058059">
    <property type="entry name" value="PA3496-like"/>
</dbReference>
<organism evidence="1 2">
    <name type="scientific">Cellvibrio mixtus</name>
    <dbReference type="NCBI Taxonomy" id="39650"/>
    <lineage>
        <taxon>Bacteria</taxon>
        <taxon>Pseudomonadati</taxon>
        <taxon>Pseudomonadota</taxon>
        <taxon>Gammaproteobacteria</taxon>
        <taxon>Cellvibrionales</taxon>
        <taxon>Cellvibrionaceae</taxon>
        <taxon>Cellvibrio</taxon>
    </lineage>
</organism>
<dbReference type="EMBL" id="NHNI01000002">
    <property type="protein sequence ID" value="OZY84960.1"/>
    <property type="molecule type" value="Genomic_DNA"/>
</dbReference>
<gene>
    <name evidence="1" type="ORF">CBP51_17535</name>
</gene>
<comment type="caution">
    <text evidence="1">The sequence shown here is derived from an EMBL/GenBank/DDBJ whole genome shotgun (WGS) entry which is preliminary data.</text>
</comment>
<sequence>MNLLTMHTELEILDDAMASFIADVVVSKSKKQKMRRNMECRRKLEEKWEAKKLARETCEYEFDYLH</sequence>
<dbReference type="NCBIfam" id="NF046101">
    <property type="entry name" value="PA3496_fam"/>
    <property type="match status" value="1"/>
</dbReference>
<dbReference type="Proteomes" id="UP000216101">
    <property type="component" value="Unassembled WGS sequence"/>
</dbReference>
<proteinExistence type="predicted"/>
<protein>
    <submittedName>
        <fullName evidence="1">Uncharacterized protein</fullName>
    </submittedName>
</protein>
<name>A0A266Q548_9GAMM</name>